<feature type="compositionally biased region" description="Basic and acidic residues" evidence="3">
    <location>
        <begin position="1696"/>
        <end position="1707"/>
    </location>
</feature>
<feature type="compositionally biased region" description="Basic and acidic residues" evidence="3">
    <location>
        <begin position="1732"/>
        <end position="1744"/>
    </location>
</feature>
<feature type="compositionally biased region" description="Low complexity" evidence="3">
    <location>
        <begin position="1077"/>
        <end position="1089"/>
    </location>
</feature>
<sequence>MDGTINKDNSGGSASFWLNTEIDPYICSVKLYRSVAEDRLLLFEELLKCELRLCPVSVQHTGLIEDSGPGALHVDFANQFIGGSVLGKGKVQEEIRFCVCPELLVALLFVERLEPNEAVLVSGFEQFSRYSGYAESLCFAGPHSGSGQIQQTFSLLPQLHSLVAIDAENYRGQPLVCQYRESSVLRDLNKALVGFSRSVQDNLALSSVTGKTKEQDNAQDVAADVVTCVMTEAVSQAEEDARLARPSGIRHPHHHHYHQNLPGLIRQSQWTWDMSGFEAGDIAGNVEQQSESSTAEHLTFESPSSSFQGRPSSIIGQTYPSMDHSVLSSANRVNITTSVGLEAKEESVLTHLTQPLTLPLSVQHLSPPLYTASSVLMDASGSDSLPQSVVGGVPHHAVTSSHLSTAHPECVPSHIFLPPPAEDQPSASTITPPPPHSSPPVPVSREATEDLSHIVFESDSLGNLSRVFFDKSTSQASNMQQADVENAGRTLSLYQLDQAKKAEGIMSVDSESLLRLTKDGDVSDNISFYAQDHAMKSIITTSTSISSSSHISNIPSYATAGRLETNVSLSTISTLQDGTSISCIENIDCSHSPPIPSVTSSHLDDNTLGTTLSTHSAVQEDPSFPMSIPISPSIGDSSEDLFQHRSPTSSHHGDSWDDASSQGNTPRSLDITIPTAVPSLCGPSLERAGSGLSNLSMVVNMDSPTPSCGSIEDEFGKLLYVNVDNEGESELGVGDGAAASRKIEGGRLGSYVSPRQHKRLQSMLSPRSRLAHQKQQQMLLSNPSTAMAAPSSPISPHSATSHPIATAPSPGAASAAETPSVLYPPETNILVVPPDQPTIYQSTITPSTSTTTTTTTAATLSISSSSSSGEATNQRAPLERQNSRDLYVELKEFLSSPNCSSRDSAGSWSGIHPPLASTSAASSFSSRSGSLSSHRGSNGFTGDFLEFWNHYRRRSSQLSDASSYTTSSSSTSGASRRSSSSHKHSTDFSTDLEVRPATEELTDISESFLKPSHGVIEEEGGGLVSMVSDFATHFASSAMQRGVLAAVLKSSTTERNNSESDLDLLTAQDELVEDDNSSSSSNPVAGSSSGIKDPVEEADSLEKINREIAGSSRMMDRPVATPPQTKSAIPIPSCSSGSSSSGWKHSGPSAGDPPQNVGLVKTSETSNQKVVGSDGKVTLRQESTESSHKRAVTGRSHPAQSGLPRRALLGKAYQRSGTLVRQQSVSVHPEDEDPTTNEKVDKSLETLPLHTEGDTRAQQNQPGLLSSKLAKKLEVDCGDLYVDVQGSKKTTRSQAHSHIPFASHSESPDLPQRPTSGLTPPLCPSADSGYISVLSASSRAESDVSFLHSPGSIFDPSSSKQESLHSDASLASAVMKSEGSEKSQVKELGKYNTRAESLGGMFSVKTKQLAKQELFATLESKTIYLEGPPPPAQQDTLSKRKASTEKTPSSSLQKGKSYRESGIPRIRTTSDPGSSSSSRSPTKEASKVKRGETYSRKPEIKHPKEKSKRTVRAISEPTEVVGSKSSSRRKESYTGDLPNQGKKSDSKLNKSDAKSKRMEVKPEKVYRESSQQKVRGSKVVSSPTTKQSQSVRQVSSRRLSNTSGEGADGSLSSSPVSAQPSSGASGPSKSSGIPKYKESSRRPGLPTAGAHAKTSGGPFLNLPKLEISAASKEKAEKEKKRQPHYQGVTAGSPRSSFERHQKLEPLFRPHKSRYVFSDVAAPLSDTKRSRKPREDSTKSKLESHSHHRRHHQHDPTKSPKHQGERRKQSKVGQEVKKKSQPKLPPLLCKFVNSLADRTVSEAVLEGADVLAQQSLISSLPSGQMGEISDEVYSWFSNKIINQVFSHILQDLESRDRQYHPLPSSAQLKADDPGEISQRQLREIGASSASPGEELTARTLLSPVDASATDSMARSLSPLSVSCRTLRDTRRAASPSSPNSPVASGGAGGESVASSSSHKRQGSLKMVKFQMGSGRRGSDADAAETVPVPPPSHSHRHPAASSPVSPSSTSSLHVPSSPVQLFSVKPSPNIPIIPGSRRRSSFDVASLSPPSSLRAMGFSPPLRPTPLSASSSLFVGGASADRPGSSAAISSPAGGSLAKDLSSVDLSLDIYQVAANIVDQVFQNISDSVRDPRNSFGSHCTVSPGDDDDSNYDKRHYEGFVSNIFSSSTAASPSSSGTTKTGTSSAKRGGNHQQTRRSVSPSLGGLFSRQPMSRQVLTSAFLRVEGGGGWGPCLRTYQRRSSEPGQTSVQLSLQALNSIKFSTQAADEQARQRKVSRTDDDIGRSSSGRTWRRGSLDGGFASSSSSFEGRRRSSCGFKDPMLSRFAEELMKADTSVPELVIVGSHPSSTSTGSRRSSLSGFRDMTLANLESELLNTSFTSINSVPMSSSNSPRASQRRHRRRHRRTTTTTTTATASTCDSHYPSRRVDLDRSHSRESAHSQASGGGQWKSDSSDTEYWFPPPRLVGEEFRLEYERQHSQEELQDYASFFAGQVVQEAVCVLKQEPDFQDIGIKDPRDRDIDIFAENLSDQILRDVFLSEPIFSAGSGLDGLRIQDDYRVAAPEVLNEGQRLAIAPEKQYKEVTRKESFSKYYGEGARPKVRTSPKREVSVRKLHAQSPAKDIPSPRKPVQGSQGDRKDQVYGPGSRVERRHQGAVLYPKTKMVTAKPGHKQHLHIPPSSSSIPSSSSRHKKASSSSSLSPTQGSKPSWCLEVSKDSLPVESELVRRSHAMHPSRPTSKSDTRNIPSQTQTRHPQSKDLRPSKPRRVAISGEFSSGSSSEASSYDSDNTSSSLLSSSSDKEEDIGPQGLLFTDETERARRLSNRKRQQSAATRNREAIASWLAETKRESPHFTDPDQGISVGAVEETKPEVMDESTSREESKTETGSTIKKKTVPKARTRSKKAGDGEDQGSPGHSSHEVEGDELAAAAGGDSQTERLSPVFEDFACNLSQAVLTQALGDCCQRSWHRFLSYDQPIATGNWGCGSFRGDAQLKFVLQWLAASVARCPNLIYYTFGERSLREVNDLVTIFSGQTVGELVQLLRSYCHLVCDQLSECSPTPSSSQALSSSLPVAAVAEASANPIQISSSRSSSPSPSPSQVESRPVATDSSGLLQQQSHGLEQHPRQGGTQTQPGRSSCFDDPGPGTPTLSQQRLPVKLFDFLLQQTQTG</sequence>
<feature type="compositionally biased region" description="Basic residues" evidence="3">
    <location>
        <begin position="2394"/>
        <end position="2405"/>
    </location>
</feature>
<dbReference type="PANTHER" id="PTHR12837:SF0">
    <property type="entry name" value="POLY(ADP-RIBOSE) GLYCOHYDROLASE"/>
    <property type="match status" value="1"/>
</dbReference>
<organism evidence="5 6">
    <name type="scientific">Elysia marginata</name>
    <dbReference type="NCBI Taxonomy" id="1093978"/>
    <lineage>
        <taxon>Eukaryota</taxon>
        <taxon>Metazoa</taxon>
        <taxon>Spiralia</taxon>
        <taxon>Lophotrochozoa</taxon>
        <taxon>Mollusca</taxon>
        <taxon>Gastropoda</taxon>
        <taxon>Heterobranchia</taxon>
        <taxon>Euthyneura</taxon>
        <taxon>Panpulmonata</taxon>
        <taxon>Sacoglossa</taxon>
        <taxon>Placobranchoidea</taxon>
        <taxon>Plakobranchidae</taxon>
        <taxon>Elysia</taxon>
    </lineage>
</organism>
<feature type="region of interest" description="Disordered" evidence="3">
    <location>
        <begin position="3080"/>
        <end position="3150"/>
    </location>
</feature>
<feature type="compositionally biased region" description="Basic and acidic residues" evidence="3">
    <location>
        <begin position="1177"/>
        <end position="1188"/>
    </location>
</feature>
<feature type="region of interest" description="Disordered" evidence="3">
    <location>
        <begin position="1422"/>
        <end position="1779"/>
    </location>
</feature>
<dbReference type="InterPro" id="IPR007724">
    <property type="entry name" value="Poly_GlycHdrlase"/>
</dbReference>
<feature type="compositionally biased region" description="Basic residues" evidence="3">
    <location>
        <begin position="2887"/>
        <end position="2900"/>
    </location>
</feature>
<feature type="compositionally biased region" description="Polar residues" evidence="3">
    <location>
        <begin position="1215"/>
        <end position="1226"/>
    </location>
</feature>
<feature type="binding site" evidence="2">
    <location>
        <position position="133"/>
    </location>
    <ligand>
        <name>substrate</name>
    </ligand>
</feature>
<dbReference type="GO" id="GO:0009225">
    <property type="term" value="P:nucleotide-sugar metabolic process"/>
    <property type="evidence" value="ECO:0007669"/>
    <property type="project" value="TreeGrafter"/>
</dbReference>
<evidence type="ECO:0000256" key="1">
    <source>
        <dbReference type="PIRSR" id="PIRSR607724-1"/>
    </source>
</evidence>
<feature type="region of interest" description="Disordered" evidence="3">
    <location>
        <begin position="779"/>
        <end position="818"/>
    </location>
</feature>
<feature type="compositionally biased region" description="Low complexity" evidence="3">
    <location>
        <begin position="1998"/>
        <end position="2018"/>
    </location>
</feature>
<feature type="binding site" evidence="2">
    <location>
        <position position="78"/>
    </location>
    <ligand>
        <name>substrate</name>
    </ligand>
</feature>
<feature type="compositionally biased region" description="Low complexity" evidence="3">
    <location>
        <begin position="1127"/>
        <end position="1149"/>
    </location>
</feature>
<feature type="region of interest" description="Disordered" evidence="3">
    <location>
        <begin position="1071"/>
        <end position="1264"/>
    </location>
</feature>
<feature type="compositionally biased region" description="Low complexity" evidence="3">
    <location>
        <begin position="2768"/>
        <end position="2795"/>
    </location>
</feature>
<feature type="compositionally biased region" description="Low complexity" evidence="3">
    <location>
        <begin position="1587"/>
        <end position="1598"/>
    </location>
</feature>
<feature type="region of interest" description="Disordered" evidence="3">
    <location>
        <begin position="959"/>
        <end position="996"/>
    </location>
</feature>
<feature type="compositionally biased region" description="Basic and acidic residues" evidence="3">
    <location>
        <begin position="1753"/>
        <end position="1766"/>
    </location>
</feature>
<feature type="region of interest" description="Disordered" evidence="3">
    <location>
        <begin position="290"/>
        <end position="311"/>
    </location>
</feature>
<dbReference type="GO" id="GO:0005975">
    <property type="term" value="P:carbohydrate metabolic process"/>
    <property type="evidence" value="ECO:0007669"/>
    <property type="project" value="InterPro"/>
</dbReference>
<evidence type="ECO:0000313" key="6">
    <source>
        <dbReference type="Proteomes" id="UP000762676"/>
    </source>
</evidence>
<dbReference type="EMBL" id="BMAT01012681">
    <property type="protein sequence ID" value="GFR96959.1"/>
    <property type="molecule type" value="Genomic_DNA"/>
</dbReference>
<evidence type="ECO:0000259" key="4">
    <source>
        <dbReference type="Pfam" id="PF05028"/>
    </source>
</evidence>
<feature type="active site" evidence="1">
    <location>
        <position position="75"/>
    </location>
</feature>
<name>A0AAV4HH28_9GAST</name>
<dbReference type="InterPro" id="IPR046372">
    <property type="entry name" value="PARG_cat_C"/>
</dbReference>
<dbReference type="GO" id="GO:0004649">
    <property type="term" value="F:poly(ADP-ribose) glycohydrolase activity"/>
    <property type="evidence" value="ECO:0007669"/>
    <property type="project" value="InterPro"/>
</dbReference>
<feature type="compositionally biased region" description="Basic and acidic residues" evidence="3">
    <location>
        <begin position="1542"/>
        <end position="1567"/>
    </location>
</feature>
<accession>A0AAV4HH28</accession>
<evidence type="ECO:0000256" key="3">
    <source>
        <dbReference type="SAM" id="MobiDB-lite"/>
    </source>
</evidence>
<feature type="compositionally biased region" description="Polar residues" evidence="3">
    <location>
        <begin position="2190"/>
        <end position="2200"/>
    </location>
</feature>
<feature type="compositionally biased region" description="Low complexity" evidence="3">
    <location>
        <begin position="3080"/>
        <end position="3102"/>
    </location>
</feature>
<feature type="compositionally biased region" description="Low complexity" evidence="3">
    <location>
        <begin position="2692"/>
        <end position="2706"/>
    </location>
</feature>
<protein>
    <submittedName>
        <fullName evidence="5">Poly(ADP-ribose) glycohydrolase</fullName>
    </submittedName>
</protein>
<feature type="compositionally biased region" description="Pro residues" evidence="3">
    <location>
        <begin position="431"/>
        <end position="442"/>
    </location>
</feature>
<dbReference type="GO" id="GO:0005737">
    <property type="term" value="C:cytoplasm"/>
    <property type="evidence" value="ECO:0007669"/>
    <property type="project" value="TreeGrafter"/>
</dbReference>
<feature type="compositionally biased region" description="Low complexity" evidence="3">
    <location>
        <begin position="621"/>
        <end position="636"/>
    </location>
</feature>
<feature type="compositionally biased region" description="Low complexity" evidence="3">
    <location>
        <begin position="783"/>
        <end position="818"/>
    </location>
</feature>
<feature type="active site" evidence="1">
    <location>
        <position position="94"/>
    </location>
</feature>
<feature type="region of interest" description="Disordered" evidence="3">
    <location>
        <begin position="2721"/>
        <end position="2918"/>
    </location>
</feature>
<feature type="compositionally biased region" description="Low complexity" evidence="3">
    <location>
        <begin position="1467"/>
        <end position="1480"/>
    </location>
</feature>
<feature type="domain" description="PARG catalytic Macro" evidence="4">
    <location>
        <begin position="2970"/>
        <end position="3018"/>
    </location>
</feature>
<feature type="compositionally biased region" description="Low complexity" evidence="3">
    <location>
        <begin position="2379"/>
        <end position="2393"/>
    </location>
</feature>
<feature type="compositionally biased region" description="Low complexity" evidence="3">
    <location>
        <begin position="2675"/>
        <end position="2685"/>
    </location>
</feature>
<dbReference type="Pfam" id="PF05028">
    <property type="entry name" value="PARG_cat_C"/>
    <property type="match status" value="2"/>
</dbReference>
<feature type="compositionally biased region" description="Low complexity" evidence="3">
    <location>
        <begin position="842"/>
        <end position="868"/>
    </location>
</feature>
<feature type="region of interest" description="Disordered" evidence="3">
    <location>
        <begin position="2132"/>
        <end position="2152"/>
    </location>
</feature>
<feature type="active site" evidence="1">
    <location>
        <position position="93"/>
    </location>
</feature>
<feature type="region of interest" description="Disordered" evidence="3">
    <location>
        <begin position="2379"/>
        <end position="2453"/>
    </location>
</feature>
<feature type="region of interest" description="Disordered" evidence="3">
    <location>
        <begin position="617"/>
        <end position="675"/>
    </location>
</feature>
<feature type="region of interest" description="Disordered" evidence="3">
    <location>
        <begin position="415"/>
        <end position="446"/>
    </location>
</feature>
<evidence type="ECO:0000256" key="2">
    <source>
        <dbReference type="PIRSR" id="PIRSR607724-2"/>
    </source>
</evidence>
<feature type="binding site" evidence="2">
    <location>
        <position position="92"/>
    </location>
    <ligand>
        <name>substrate</name>
    </ligand>
</feature>
<keyword evidence="6" id="KW-1185">Reference proteome</keyword>
<feature type="compositionally biased region" description="Basic and acidic residues" evidence="3">
    <location>
        <begin position="2842"/>
        <end position="2852"/>
    </location>
</feature>
<feature type="region of interest" description="Disordered" evidence="3">
    <location>
        <begin position="2592"/>
        <end position="2708"/>
    </location>
</feature>
<proteinExistence type="predicted"/>
<dbReference type="GO" id="GO:0006282">
    <property type="term" value="P:regulation of DNA repair"/>
    <property type="evidence" value="ECO:0007669"/>
    <property type="project" value="InterPro"/>
</dbReference>
<feature type="domain" description="PARG catalytic Macro" evidence="4">
    <location>
        <begin position="46"/>
        <end position="203"/>
    </location>
</feature>
<feature type="compositionally biased region" description="Low complexity" evidence="3">
    <location>
        <begin position="302"/>
        <end position="311"/>
    </location>
</feature>
<reference evidence="5 6" key="1">
    <citation type="journal article" date="2021" name="Elife">
        <title>Chloroplast acquisition without the gene transfer in kleptoplastic sea slugs, Plakobranchus ocellatus.</title>
        <authorList>
            <person name="Maeda T."/>
            <person name="Takahashi S."/>
            <person name="Yoshida T."/>
            <person name="Shimamura S."/>
            <person name="Takaki Y."/>
            <person name="Nagai Y."/>
            <person name="Toyoda A."/>
            <person name="Suzuki Y."/>
            <person name="Arimoto A."/>
            <person name="Ishii H."/>
            <person name="Satoh N."/>
            <person name="Nishiyama T."/>
            <person name="Hasebe M."/>
            <person name="Maruyama T."/>
            <person name="Minagawa J."/>
            <person name="Obokata J."/>
            <person name="Shigenobu S."/>
        </authorList>
    </citation>
    <scope>NUCLEOTIDE SEQUENCE [LARGE SCALE GENOMIC DNA]</scope>
</reference>
<feature type="region of interest" description="Disordered" evidence="3">
    <location>
        <begin position="841"/>
        <end position="882"/>
    </location>
</feature>
<feature type="compositionally biased region" description="Low complexity" evidence="3">
    <location>
        <begin position="2297"/>
        <end position="2306"/>
    </location>
</feature>
<feature type="compositionally biased region" description="Low complexity" evidence="3">
    <location>
        <begin position="1609"/>
        <end position="1634"/>
    </location>
</feature>
<feature type="region of interest" description="Disordered" evidence="3">
    <location>
        <begin position="1288"/>
        <end position="1323"/>
    </location>
</feature>
<feature type="compositionally biased region" description="Low complexity" evidence="3">
    <location>
        <begin position="2166"/>
        <end position="2186"/>
    </location>
</feature>
<feature type="compositionally biased region" description="Polar residues" evidence="3">
    <location>
        <begin position="658"/>
        <end position="667"/>
    </location>
</feature>
<comment type="caution">
    <text evidence="5">The sequence shown here is derived from an EMBL/GenBank/DDBJ whole genome shotgun (WGS) entry which is preliminary data.</text>
</comment>
<evidence type="ECO:0000313" key="5">
    <source>
        <dbReference type="EMBL" id="GFR96959.1"/>
    </source>
</evidence>
<gene>
    <name evidence="5" type="ORF">ElyMa_006312100</name>
</gene>
<feature type="compositionally biased region" description="Basic and acidic residues" evidence="3">
    <location>
        <begin position="1481"/>
        <end position="1502"/>
    </location>
</feature>
<feature type="compositionally biased region" description="Low complexity" evidence="3">
    <location>
        <begin position="1931"/>
        <end position="1955"/>
    </location>
</feature>
<feature type="region of interest" description="Disordered" evidence="3">
    <location>
        <begin position="2166"/>
        <end position="2206"/>
    </location>
</feature>
<feature type="compositionally biased region" description="Basic and acidic residues" evidence="3">
    <location>
        <begin position="2863"/>
        <end position="2881"/>
    </location>
</feature>
<dbReference type="Proteomes" id="UP000762676">
    <property type="component" value="Unassembled WGS sequence"/>
</dbReference>
<feature type="compositionally biased region" description="Polar residues" evidence="3">
    <location>
        <begin position="2733"/>
        <end position="2751"/>
    </location>
</feature>
<feature type="compositionally biased region" description="Basic and acidic residues" evidence="3">
    <location>
        <begin position="2267"/>
        <end position="2282"/>
    </location>
</feature>
<feature type="region of interest" description="Disordered" evidence="3">
    <location>
        <begin position="2262"/>
        <end position="2312"/>
    </location>
</feature>
<feature type="compositionally biased region" description="Low complexity" evidence="3">
    <location>
        <begin position="959"/>
        <end position="978"/>
    </location>
</feature>
<dbReference type="GO" id="GO:1990966">
    <property type="term" value="P:ATP generation from poly-ADP-D-ribose"/>
    <property type="evidence" value="ECO:0007669"/>
    <property type="project" value="TreeGrafter"/>
</dbReference>
<feature type="compositionally biased region" description="Polar residues" evidence="3">
    <location>
        <begin position="3104"/>
        <end position="3116"/>
    </location>
</feature>
<dbReference type="PANTHER" id="PTHR12837">
    <property type="entry name" value="POLY ADP-RIBOSE GLYCOHYDROLASE"/>
    <property type="match status" value="1"/>
</dbReference>
<feature type="compositionally biased region" description="Polar residues" evidence="3">
    <location>
        <begin position="1445"/>
        <end position="1454"/>
    </location>
</feature>
<dbReference type="GO" id="GO:0005634">
    <property type="term" value="C:nucleus"/>
    <property type="evidence" value="ECO:0007669"/>
    <property type="project" value="TreeGrafter"/>
</dbReference>
<feature type="compositionally biased region" description="Basic and acidic residues" evidence="3">
    <location>
        <begin position="2424"/>
        <end position="2437"/>
    </location>
</feature>
<feature type="region of interest" description="Disordered" evidence="3">
    <location>
        <begin position="1926"/>
        <end position="2045"/>
    </location>
</feature>
<feature type="compositionally biased region" description="Polar residues" evidence="3">
    <location>
        <begin position="1568"/>
        <end position="1586"/>
    </location>
</feature>